<dbReference type="PANTHER" id="PTHR43284">
    <property type="entry name" value="ASPARAGINE SYNTHETASE (GLUTAMINE-HYDROLYZING)"/>
    <property type="match status" value="1"/>
</dbReference>
<dbReference type="GO" id="GO:0005524">
    <property type="term" value="F:ATP binding"/>
    <property type="evidence" value="ECO:0007669"/>
    <property type="project" value="UniProtKB-KW"/>
</dbReference>
<reference evidence="10" key="1">
    <citation type="journal article" date="2014" name="Genome Biol. Evol.">
        <title>Pangenome evidence for extensive interdomain horizontal transfer affecting lineage core and shell genes in uncultured planktonic thaumarchaeota and euryarchaeota.</title>
        <authorList>
            <person name="Deschamps P."/>
            <person name="Zivanovic Y."/>
            <person name="Moreira D."/>
            <person name="Rodriguez-Valera F."/>
            <person name="Lopez-Garcia P."/>
        </authorList>
    </citation>
    <scope>NUCLEOTIDE SEQUENCE</scope>
</reference>
<evidence type="ECO:0000256" key="6">
    <source>
        <dbReference type="PIRSR" id="PIRSR001589-1"/>
    </source>
</evidence>
<evidence type="ECO:0000256" key="3">
    <source>
        <dbReference type="ARBA" id="ARBA00022840"/>
    </source>
</evidence>
<dbReference type="GO" id="GO:0004066">
    <property type="term" value="F:asparagine synthase (glutamine-hydrolyzing) activity"/>
    <property type="evidence" value="ECO:0007669"/>
    <property type="project" value="UniProtKB-EC"/>
</dbReference>
<evidence type="ECO:0000256" key="8">
    <source>
        <dbReference type="PIRSR" id="PIRSR001589-3"/>
    </source>
</evidence>
<keyword evidence="3 5" id="KW-0067">ATP-binding</keyword>
<evidence type="ECO:0000256" key="2">
    <source>
        <dbReference type="ARBA" id="ARBA00022741"/>
    </source>
</evidence>
<feature type="site" description="Important for beta-aspartyl-AMP intermediate formation" evidence="8">
    <location>
        <position position="357"/>
    </location>
</feature>
<evidence type="ECO:0000256" key="1">
    <source>
        <dbReference type="ARBA" id="ARBA00005752"/>
    </source>
</evidence>
<dbReference type="SUPFAM" id="SSF56235">
    <property type="entry name" value="N-terminal nucleophile aminohydrolases (Ntn hydrolases)"/>
    <property type="match status" value="1"/>
</dbReference>
<feature type="binding site" evidence="7">
    <location>
        <position position="94"/>
    </location>
    <ligand>
        <name>L-glutamine</name>
        <dbReference type="ChEBI" id="CHEBI:58359"/>
    </ligand>
</feature>
<comment type="similarity">
    <text evidence="1">Belongs to the asparagine synthetase family.</text>
</comment>
<dbReference type="AlphaFoldDB" id="A0A075H499"/>
<dbReference type="InterPro" id="IPR017932">
    <property type="entry name" value="GATase_2_dom"/>
</dbReference>
<keyword evidence="4 6" id="KW-0315">Glutamine amidotransferase</keyword>
<evidence type="ECO:0000313" key="10">
    <source>
        <dbReference type="EMBL" id="AIF11076.1"/>
    </source>
</evidence>
<dbReference type="SUPFAM" id="SSF52402">
    <property type="entry name" value="Adenine nucleotide alpha hydrolases-like"/>
    <property type="match status" value="1"/>
</dbReference>
<dbReference type="InterPro" id="IPR014729">
    <property type="entry name" value="Rossmann-like_a/b/a_fold"/>
</dbReference>
<dbReference type="PROSITE" id="PS51278">
    <property type="entry name" value="GATASE_TYPE_2"/>
    <property type="match status" value="1"/>
</dbReference>
<dbReference type="InterPro" id="IPR033738">
    <property type="entry name" value="AsnB_N"/>
</dbReference>
<keyword evidence="2 5" id="KW-0547">Nucleotide-binding</keyword>
<evidence type="ECO:0000256" key="4">
    <source>
        <dbReference type="ARBA" id="ARBA00022962"/>
    </source>
</evidence>
<dbReference type="EC" id="6.3.5.4" evidence="5"/>
<keyword evidence="10" id="KW-0436">Ligase</keyword>
<dbReference type="CDD" id="cd00712">
    <property type="entry name" value="AsnB"/>
    <property type="match status" value="1"/>
</dbReference>
<dbReference type="EMBL" id="KF900909">
    <property type="protein sequence ID" value="AIF11076.1"/>
    <property type="molecule type" value="Genomic_DNA"/>
</dbReference>
<feature type="binding site" evidence="7">
    <location>
        <position position="256"/>
    </location>
    <ligand>
        <name>ATP</name>
        <dbReference type="ChEBI" id="CHEBI:30616"/>
    </ligand>
</feature>
<comment type="catalytic activity">
    <reaction evidence="5">
        <text>L-aspartate + L-glutamine + ATP + H2O = L-asparagine + L-glutamate + AMP + diphosphate + H(+)</text>
        <dbReference type="Rhea" id="RHEA:12228"/>
        <dbReference type="ChEBI" id="CHEBI:15377"/>
        <dbReference type="ChEBI" id="CHEBI:15378"/>
        <dbReference type="ChEBI" id="CHEBI:29985"/>
        <dbReference type="ChEBI" id="CHEBI:29991"/>
        <dbReference type="ChEBI" id="CHEBI:30616"/>
        <dbReference type="ChEBI" id="CHEBI:33019"/>
        <dbReference type="ChEBI" id="CHEBI:58048"/>
        <dbReference type="ChEBI" id="CHEBI:58359"/>
        <dbReference type="ChEBI" id="CHEBI:456215"/>
        <dbReference type="EC" id="6.3.5.4"/>
    </reaction>
</comment>
<dbReference type="GO" id="GO:0006529">
    <property type="term" value="P:asparagine biosynthetic process"/>
    <property type="evidence" value="ECO:0007669"/>
    <property type="project" value="UniProtKB-KW"/>
</dbReference>
<evidence type="ECO:0000256" key="7">
    <source>
        <dbReference type="PIRSR" id="PIRSR001589-2"/>
    </source>
</evidence>
<dbReference type="Pfam" id="PF00733">
    <property type="entry name" value="Asn_synthase"/>
    <property type="match status" value="1"/>
</dbReference>
<dbReference type="PIRSF" id="PIRSF001589">
    <property type="entry name" value="Asn_synthetase_glu-h"/>
    <property type="match status" value="1"/>
</dbReference>
<organism evidence="10">
    <name type="scientific">uncultured marine thaumarchaeote KM3_49_A08</name>
    <dbReference type="NCBI Taxonomy" id="1456171"/>
    <lineage>
        <taxon>Archaea</taxon>
        <taxon>Nitrososphaerota</taxon>
        <taxon>environmental samples</taxon>
    </lineage>
</organism>
<dbReference type="NCBIfam" id="TIGR01536">
    <property type="entry name" value="asn_synth_AEB"/>
    <property type="match status" value="1"/>
</dbReference>
<protein>
    <recommendedName>
        <fullName evidence="5">Putative asparagine synthetase [glutamine-hydrolyzing]</fullName>
        <ecNumber evidence="5">6.3.5.4</ecNumber>
    </recommendedName>
</protein>
<proteinExistence type="inferred from homology"/>
<feature type="domain" description="Glutamine amidotransferase type-2" evidence="9">
    <location>
        <begin position="2"/>
        <end position="207"/>
    </location>
</feature>
<dbReference type="Gene3D" id="3.60.20.10">
    <property type="entry name" value="Glutamine Phosphoribosylpyrophosphate, subunit 1, domain 1"/>
    <property type="match status" value="1"/>
</dbReference>
<sequence length="616" mass="71416">MCGICGITWNDQNLIRNMGQEIKHRGPEQEGFYIDNHISLCCERLKILDLSENAKQPIHNEDNSIWVVLNGEIYNYREIRNNLENKHTFYTNSDTEVIVHAYEEYGENCVHKLNGMFSFALWDSNLQKLFIARDRLGVKPLFYTVVNGELLFSSEVKSLLQFEGVTREINHDGLYQFVTYAYTIDGQTMFKNIYELLPGYKLIYSFLDKSIKIEKYWELSITESNHSEDYYLKKLEDILIKSISLRQVSDAPIGALLSGGLDSSIMVGILSKISDSPVKTFTTGFGHELDEFSEAKIVSEHCQTDHKEILLNFDHLSKSLPTILWHMEFPFGRPSILSNYLVAEQVKKHVTVAYTGEGSDELFGGYNRYMVYAKNDQNISLEKKISLITSGFFKESDNKEIFNEKVMKFTNSSNNPNITFQKIINENKNSSLLNQALFFDIKTEIPGAQTWRIDRCGYAHAVEMREPFLDYELAQFSLSIPPNLKINQENGINKKYILQKLATKYLPEKIAKRKKFPWGIPFYDFFSKEFLPLAEAAIENSFKEKRSYLVNSKSYTKDLFQNIVNSNDGKITNKEIEINDRILRQLLFLFNLELWTQIFIESDNFSNPNLNLNKFL</sequence>
<dbReference type="Pfam" id="PF13537">
    <property type="entry name" value="GATase_7"/>
    <property type="match status" value="1"/>
</dbReference>
<dbReference type="Gene3D" id="3.40.50.620">
    <property type="entry name" value="HUPs"/>
    <property type="match status" value="1"/>
</dbReference>
<dbReference type="InterPro" id="IPR029055">
    <property type="entry name" value="Ntn_hydrolases_N"/>
</dbReference>
<evidence type="ECO:0000256" key="5">
    <source>
        <dbReference type="PIRNR" id="PIRNR001589"/>
    </source>
</evidence>
<accession>A0A075H499</accession>
<gene>
    <name evidence="10" type="primary">ASNS</name>
    <name evidence="10" type="synonym">asnB</name>
</gene>
<dbReference type="InterPro" id="IPR001962">
    <property type="entry name" value="Asn_synthase"/>
</dbReference>
<dbReference type="GO" id="GO:0005829">
    <property type="term" value="C:cytosol"/>
    <property type="evidence" value="ECO:0007669"/>
    <property type="project" value="TreeGrafter"/>
</dbReference>
<dbReference type="CDD" id="cd01991">
    <property type="entry name" value="Asn_synthase_B_C"/>
    <property type="match status" value="1"/>
</dbReference>
<evidence type="ECO:0000259" key="9">
    <source>
        <dbReference type="PROSITE" id="PS51278"/>
    </source>
</evidence>
<name>A0A075H499_9ARCH</name>
<dbReference type="PANTHER" id="PTHR43284:SF1">
    <property type="entry name" value="ASPARAGINE SYNTHETASE"/>
    <property type="match status" value="1"/>
</dbReference>
<keyword evidence="6" id="KW-0061">Asparagine biosynthesis</keyword>
<dbReference type="InterPro" id="IPR051786">
    <property type="entry name" value="ASN_synthetase/amidase"/>
</dbReference>
<feature type="active site" description="For GATase activity" evidence="6">
    <location>
        <position position="2"/>
    </location>
</feature>
<keyword evidence="6" id="KW-0028">Amino-acid biosynthesis</keyword>
<dbReference type="InterPro" id="IPR006426">
    <property type="entry name" value="Asn_synth_AEB"/>
</dbReference>